<dbReference type="RefSeq" id="WP_279533358.1">
    <property type="nucleotide sequence ID" value="NZ_CP104579.1"/>
</dbReference>
<gene>
    <name evidence="1" type="ORF">N5J11_20480</name>
</gene>
<organism evidence="1 2">
    <name type="scientific">Ectopseudomonas oleovorans</name>
    <name type="common">Pseudomonas oleovorans</name>
    <dbReference type="NCBI Taxonomy" id="301"/>
    <lineage>
        <taxon>Bacteria</taxon>
        <taxon>Pseudomonadati</taxon>
        <taxon>Pseudomonadota</taxon>
        <taxon>Gammaproteobacteria</taxon>
        <taxon>Pseudomonadales</taxon>
        <taxon>Pseudomonadaceae</taxon>
        <taxon>Ectopseudomonas</taxon>
    </lineage>
</organism>
<dbReference type="EMBL" id="JAOCJE010000001">
    <property type="protein sequence ID" value="MDH1341518.1"/>
    <property type="molecule type" value="Genomic_DNA"/>
</dbReference>
<evidence type="ECO:0000313" key="2">
    <source>
        <dbReference type="Proteomes" id="UP001161697"/>
    </source>
</evidence>
<name>A0AA42QCY7_ECTOL</name>
<dbReference type="AlphaFoldDB" id="A0AA42QCY7"/>
<reference evidence="1" key="1">
    <citation type="submission" date="2022-09" db="EMBL/GenBank/DDBJ databases">
        <title>Intensive care unit water sources are persistently colonized with multi-drug resistant bacteria and are the site of extensive horizontal gene transfer of antibiotic resistance genes.</title>
        <authorList>
            <person name="Diorio-Toth L."/>
        </authorList>
    </citation>
    <scope>NUCLEOTIDE SEQUENCE</scope>
    <source>
        <strain evidence="1">GD03704</strain>
    </source>
</reference>
<evidence type="ECO:0000313" key="1">
    <source>
        <dbReference type="EMBL" id="MDH1341518.1"/>
    </source>
</evidence>
<dbReference type="Proteomes" id="UP001161697">
    <property type="component" value="Unassembled WGS sequence"/>
</dbReference>
<accession>A0AA42QCY7</accession>
<protein>
    <submittedName>
        <fullName evidence="1">Uncharacterized protein</fullName>
    </submittedName>
</protein>
<comment type="caution">
    <text evidence="1">The sequence shown here is derived from an EMBL/GenBank/DDBJ whole genome shotgun (WGS) entry which is preliminary data.</text>
</comment>
<proteinExistence type="predicted"/>
<sequence length="79" mass="8686">MSTLKPIETPVQPHDDWALGEIERRRRAAYADPISGSDLHFAEASRLEAMGDAEGAAAAKQRGIARYQQIQDSHPYPAP</sequence>